<keyword evidence="23" id="KW-1185">Reference proteome</keyword>
<keyword evidence="11 22" id="KW-0548">Nucleotidyltransferase</keyword>
<evidence type="ECO:0000256" key="21">
    <source>
        <dbReference type="SAM" id="MobiDB-lite"/>
    </source>
</evidence>
<keyword evidence="12" id="KW-0999">Mitochondrion inner membrane</keyword>
<dbReference type="GO" id="GO:0016024">
    <property type="term" value="P:CDP-diacylglycerol biosynthetic process"/>
    <property type="evidence" value="ECO:0007669"/>
    <property type="project" value="TreeGrafter"/>
</dbReference>
<comment type="similarity">
    <text evidence="6">Belongs to the TAM41 family.</text>
</comment>
<evidence type="ECO:0000313" key="23">
    <source>
        <dbReference type="Proteomes" id="UP001174136"/>
    </source>
</evidence>
<dbReference type="EC" id="2.7.7.41" evidence="7"/>
<dbReference type="GO" id="GO:0004605">
    <property type="term" value="F:phosphatidate cytidylyltransferase activity"/>
    <property type="evidence" value="ECO:0007669"/>
    <property type="project" value="UniProtKB-EC"/>
</dbReference>
<dbReference type="Pfam" id="PF09139">
    <property type="entry name" value="Tam41_Mmp37"/>
    <property type="match status" value="1"/>
</dbReference>
<dbReference type="AlphaFoldDB" id="A0AA47MZ94"/>
<comment type="cofactor">
    <cofactor evidence="1">
        <name>Mg(2+)</name>
        <dbReference type="ChEBI" id="CHEBI:18420"/>
    </cofactor>
</comment>
<evidence type="ECO:0000256" key="2">
    <source>
        <dbReference type="ARBA" id="ARBA00003203"/>
    </source>
</evidence>
<accession>A0AA47MZ94</accession>
<evidence type="ECO:0000256" key="20">
    <source>
        <dbReference type="ARBA" id="ARBA00031502"/>
    </source>
</evidence>
<evidence type="ECO:0000256" key="13">
    <source>
        <dbReference type="ARBA" id="ARBA00022842"/>
    </source>
</evidence>
<feature type="region of interest" description="Disordered" evidence="21">
    <location>
        <begin position="507"/>
        <end position="548"/>
    </location>
</feature>
<comment type="subcellular location">
    <subcellularLocation>
        <location evidence="3">Mitochondrion inner membrane</location>
        <topology evidence="3">Peripheral membrane protein</topology>
        <orientation evidence="3">Matrix side</orientation>
    </subcellularLocation>
</comment>
<evidence type="ECO:0000256" key="5">
    <source>
        <dbReference type="ARBA" id="ARBA00005189"/>
    </source>
</evidence>
<evidence type="ECO:0000256" key="9">
    <source>
        <dbReference type="ARBA" id="ARBA00022516"/>
    </source>
</evidence>
<organism evidence="22 23">
    <name type="scientific">Merluccius polli</name>
    <name type="common">Benguela hake</name>
    <name type="synonym">Merluccius cadenati</name>
    <dbReference type="NCBI Taxonomy" id="89951"/>
    <lineage>
        <taxon>Eukaryota</taxon>
        <taxon>Metazoa</taxon>
        <taxon>Chordata</taxon>
        <taxon>Craniata</taxon>
        <taxon>Vertebrata</taxon>
        <taxon>Euteleostomi</taxon>
        <taxon>Actinopterygii</taxon>
        <taxon>Neopterygii</taxon>
        <taxon>Teleostei</taxon>
        <taxon>Neoteleostei</taxon>
        <taxon>Acanthomorphata</taxon>
        <taxon>Zeiogadaria</taxon>
        <taxon>Gadariae</taxon>
        <taxon>Gadiformes</taxon>
        <taxon>Gadoidei</taxon>
        <taxon>Merlucciidae</taxon>
        <taxon>Merluccius</taxon>
    </lineage>
</organism>
<evidence type="ECO:0000256" key="8">
    <source>
        <dbReference type="ARBA" id="ARBA00018337"/>
    </source>
</evidence>
<evidence type="ECO:0000256" key="15">
    <source>
        <dbReference type="ARBA" id="ARBA00023128"/>
    </source>
</evidence>
<dbReference type="EMBL" id="JAOPHQ010001964">
    <property type="protein sequence ID" value="KAK0149014.1"/>
    <property type="molecule type" value="Genomic_DNA"/>
</dbReference>
<keyword evidence="16" id="KW-0472">Membrane</keyword>
<dbReference type="PANTHER" id="PTHR13619:SF0">
    <property type="entry name" value="PHOSPHATIDATE CYTIDYLYLTRANSFERASE, MITOCHONDRIAL"/>
    <property type="match status" value="1"/>
</dbReference>
<evidence type="ECO:0000256" key="4">
    <source>
        <dbReference type="ARBA" id="ARBA00005119"/>
    </source>
</evidence>
<protein>
    <recommendedName>
        <fullName evidence="8">Phosphatidate cytidylyltransferase, mitochondrial</fullName>
        <ecNumber evidence="7">2.7.7.41</ecNumber>
    </recommendedName>
    <alternativeName>
        <fullName evidence="19">CDP-diacylglycerol synthase</fullName>
    </alternativeName>
    <alternativeName>
        <fullName evidence="20">Mitochondrial translocator assembly and maintenance protein 41 homolog</fullName>
    </alternativeName>
</protein>
<keyword evidence="15" id="KW-0496">Mitochondrion</keyword>
<reference evidence="22" key="1">
    <citation type="journal article" date="2023" name="Front. Mar. Sci.">
        <title>A new Merluccius polli reference genome to investigate the effects of global change in West African waters.</title>
        <authorList>
            <person name="Mateo J.L."/>
            <person name="Blanco-Fernandez C."/>
            <person name="Garcia-Vazquez E."/>
            <person name="Machado-Schiaffino G."/>
        </authorList>
    </citation>
    <scope>NUCLEOTIDE SEQUENCE</scope>
    <source>
        <strain evidence="22">C29</strain>
        <tissue evidence="22">Fin</tissue>
    </source>
</reference>
<evidence type="ECO:0000256" key="12">
    <source>
        <dbReference type="ARBA" id="ARBA00022792"/>
    </source>
</evidence>
<evidence type="ECO:0000256" key="16">
    <source>
        <dbReference type="ARBA" id="ARBA00023136"/>
    </source>
</evidence>
<feature type="compositionally biased region" description="Basic and acidic residues" evidence="21">
    <location>
        <begin position="591"/>
        <end position="608"/>
    </location>
</feature>
<sequence length="652" mass="70972">MTVPALQSAGVMYRRILSQFPQDISLAFAYGSGVFRQQGTSQGQMGKNMLDFVFAVDDPVTWHTMNLLQNRTHYSILKLLGPKKISSLQSDHGAGVYYNTLVPVDGRVIKYGVISTDSLIEDLMHWNTLYIAGRLHKPVKMLAQSDNGKLRAALVGNLKSAVTASFLMLPESFSEEDLFLQIAGLSYAGDFRMVIGEDKSKVANIVQDNMQHFRILYTNILQDCPQVVYKPQQGKLEVDKSPEGQFVQLMALPHTLQQRITRLVDPPGKNRDVEEILLQVAQDPDCGAVVQQAISSIVKSSSITQSAKCIATAGMWKTVSYSAKKLVKMWRGWRRKPSVPEVGRAFVAHHVLRPEDGEVQGGYGLVSVQTGQPLHAVSVAVPVQHLLKSLLEAGTVDLGQRYDLPRSPLLQTQQVVVLVEEQGYAQHRDPVVDGLLDAVGAPVSHEHPGLRVAQQVLLGHPVHHQRVVAQSGGTLSHGVHQGAQGHDDDPVLPCAPHEVLQVRREGVQASGPALKPPYVHHVGHRGPGEIKDEVRPEQPDVGLLDEGDHVAPPLNILGADGVVTGAHHDPLLEEDDAVKQHVADPLREAHLVRETGSRDRDVGQRGRGDGGLAVPAGDPADVQHHGKTETLGQDDPRRDGRVGEDQVVPGLG</sequence>
<evidence type="ECO:0000256" key="11">
    <source>
        <dbReference type="ARBA" id="ARBA00022695"/>
    </source>
</evidence>
<dbReference type="PANTHER" id="PTHR13619">
    <property type="entry name" value="PHOSPHATIDATE CYTIDYLYLTRANSFERASE, MITOCHONDRIAL"/>
    <property type="match status" value="1"/>
</dbReference>
<comment type="pathway">
    <text evidence="4">Phospholipid metabolism; CDP-diacylglycerol biosynthesis; CDP-diacylglycerol from sn-glycerol 3-phosphate: step 3/3.</text>
</comment>
<gene>
    <name evidence="22" type="primary">tamm41</name>
    <name evidence="22" type="ORF">N1851_010546</name>
</gene>
<evidence type="ECO:0000256" key="14">
    <source>
        <dbReference type="ARBA" id="ARBA00023098"/>
    </source>
</evidence>
<name>A0AA47MZ94_MERPO</name>
<evidence type="ECO:0000256" key="19">
    <source>
        <dbReference type="ARBA" id="ARBA00029893"/>
    </source>
</evidence>
<keyword evidence="17" id="KW-0594">Phospholipid biosynthesis</keyword>
<keyword evidence="10" id="KW-0808">Transferase</keyword>
<comment type="function">
    <text evidence="2">Catalyzes the conversion of phosphatidic acid (PA) to CDP-diacylglycerol (CDP-DAG), an essential intermediate in the synthesis of phosphatidylglycerol, cardiolipin and phosphatidylinositol.</text>
</comment>
<evidence type="ECO:0000256" key="17">
    <source>
        <dbReference type="ARBA" id="ARBA00023209"/>
    </source>
</evidence>
<keyword evidence="14" id="KW-0443">Lipid metabolism</keyword>
<comment type="caution">
    <text evidence="22">The sequence shown here is derived from an EMBL/GenBank/DDBJ whole genome shotgun (WGS) entry which is preliminary data.</text>
</comment>
<comment type="pathway">
    <text evidence="5">Lipid metabolism.</text>
</comment>
<evidence type="ECO:0000256" key="6">
    <source>
        <dbReference type="ARBA" id="ARBA00005458"/>
    </source>
</evidence>
<dbReference type="GO" id="GO:0032049">
    <property type="term" value="P:cardiolipin biosynthetic process"/>
    <property type="evidence" value="ECO:0007669"/>
    <property type="project" value="InterPro"/>
</dbReference>
<evidence type="ECO:0000256" key="1">
    <source>
        <dbReference type="ARBA" id="ARBA00001946"/>
    </source>
</evidence>
<keyword evidence="9" id="KW-0444">Lipid biosynthesis</keyword>
<feature type="region of interest" description="Disordered" evidence="21">
    <location>
        <begin position="471"/>
        <end position="492"/>
    </location>
</feature>
<evidence type="ECO:0000256" key="18">
    <source>
        <dbReference type="ARBA" id="ARBA00023264"/>
    </source>
</evidence>
<evidence type="ECO:0000256" key="3">
    <source>
        <dbReference type="ARBA" id="ARBA00004443"/>
    </source>
</evidence>
<keyword evidence="18" id="KW-1208">Phospholipid metabolism</keyword>
<evidence type="ECO:0000256" key="7">
    <source>
        <dbReference type="ARBA" id="ARBA00012487"/>
    </source>
</evidence>
<feature type="compositionally biased region" description="Basic and acidic residues" evidence="21">
    <location>
        <begin position="526"/>
        <end position="538"/>
    </location>
</feature>
<dbReference type="InterPro" id="IPR015222">
    <property type="entry name" value="Tam41"/>
</dbReference>
<proteinExistence type="inferred from homology"/>
<dbReference type="GO" id="GO:0005743">
    <property type="term" value="C:mitochondrial inner membrane"/>
    <property type="evidence" value="ECO:0007669"/>
    <property type="project" value="UniProtKB-SubCell"/>
</dbReference>
<feature type="compositionally biased region" description="Basic and acidic residues" evidence="21">
    <location>
        <begin position="621"/>
        <end position="644"/>
    </location>
</feature>
<dbReference type="Proteomes" id="UP001174136">
    <property type="component" value="Unassembled WGS sequence"/>
</dbReference>
<keyword evidence="13" id="KW-0460">Magnesium</keyword>
<feature type="region of interest" description="Disordered" evidence="21">
    <location>
        <begin position="591"/>
        <end position="652"/>
    </location>
</feature>
<evidence type="ECO:0000313" key="22">
    <source>
        <dbReference type="EMBL" id="KAK0149014.1"/>
    </source>
</evidence>
<evidence type="ECO:0000256" key="10">
    <source>
        <dbReference type="ARBA" id="ARBA00022679"/>
    </source>
</evidence>